<evidence type="ECO:0000256" key="1">
    <source>
        <dbReference type="ARBA" id="ARBA00005165"/>
    </source>
</evidence>
<evidence type="ECO:0000256" key="11">
    <source>
        <dbReference type="RuleBase" id="RU004253"/>
    </source>
</evidence>
<dbReference type="InterPro" id="IPR036206">
    <property type="entry name" value="ThiamineP_synth_sf"/>
</dbReference>
<evidence type="ECO:0000313" key="15">
    <source>
        <dbReference type="Proteomes" id="UP000053467"/>
    </source>
</evidence>
<dbReference type="SUPFAM" id="SSF51391">
    <property type="entry name" value="Thiamin phosphate synthase"/>
    <property type="match status" value="1"/>
</dbReference>
<evidence type="ECO:0000256" key="2">
    <source>
        <dbReference type="ARBA" id="ARBA00022679"/>
    </source>
</evidence>
<evidence type="ECO:0000256" key="5">
    <source>
        <dbReference type="ARBA" id="ARBA00022977"/>
    </source>
</evidence>
<comment type="cofactor">
    <cofactor evidence="9">
        <name>Mg(2+)</name>
        <dbReference type="ChEBI" id="CHEBI:18420"/>
    </cofactor>
    <text evidence="9">Binds 1 Mg(2+) ion per subunit.</text>
</comment>
<organism evidence="14 15">
    <name type="scientific">candidate division TA06 bacterium 34_109</name>
    <dbReference type="NCBI Taxonomy" id="1635277"/>
    <lineage>
        <taxon>Bacteria</taxon>
        <taxon>Bacteria division TA06</taxon>
    </lineage>
</organism>
<evidence type="ECO:0000256" key="10">
    <source>
        <dbReference type="RuleBase" id="RU003826"/>
    </source>
</evidence>
<keyword evidence="3 9" id="KW-0479">Metal-binding</keyword>
<evidence type="ECO:0000259" key="12">
    <source>
        <dbReference type="Pfam" id="PF02581"/>
    </source>
</evidence>
<dbReference type="Pfam" id="PF17792">
    <property type="entry name" value="ThiD2"/>
    <property type="match status" value="1"/>
</dbReference>
<comment type="function">
    <text evidence="9">Condenses 4-methyl-5-(beta-hydroxyethyl)thiazole monophosphate (THZ-P) and 2-methyl-4-amino-5-hydroxymethyl pyrimidine pyrophosphate (HMP-PP) to form thiamine monophosphate (TMP).</text>
</comment>
<comment type="similarity">
    <text evidence="9 10">Belongs to the thiamine-phosphate synthase family.</text>
</comment>
<evidence type="ECO:0000256" key="6">
    <source>
        <dbReference type="ARBA" id="ARBA00047334"/>
    </source>
</evidence>
<dbReference type="EMBL" id="LGGX01000002">
    <property type="protein sequence ID" value="KUK87871.1"/>
    <property type="molecule type" value="Genomic_DNA"/>
</dbReference>
<comment type="caution">
    <text evidence="14">The sequence shown here is derived from an EMBL/GenBank/DDBJ whole genome shotgun (WGS) entry which is preliminary data.</text>
</comment>
<feature type="binding site" evidence="9">
    <location>
        <position position="202"/>
    </location>
    <ligand>
        <name>4-amino-2-methyl-5-(diphosphooxymethyl)pyrimidine</name>
        <dbReference type="ChEBI" id="CHEBI:57841"/>
    </ligand>
</feature>
<evidence type="ECO:0000256" key="8">
    <source>
        <dbReference type="ARBA" id="ARBA00047883"/>
    </source>
</evidence>
<feature type="binding site" evidence="9">
    <location>
        <begin position="132"/>
        <end position="136"/>
    </location>
    <ligand>
        <name>4-amino-2-methyl-5-(diphosphooxymethyl)pyrimidine</name>
        <dbReference type="ChEBI" id="CHEBI:57841"/>
    </ligand>
</feature>
<reference evidence="15" key="1">
    <citation type="journal article" date="2015" name="MBio">
        <title>Genome-Resolved Metagenomic Analysis Reveals Roles for Candidate Phyla and Other Microbial Community Members in Biogeochemical Transformations in Oil Reservoirs.</title>
        <authorList>
            <person name="Hu P."/>
            <person name="Tom L."/>
            <person name="Singh A."/>
            <person name="Thomas B.C."/>
            <person name="Baker B.J."/>
            <person name="Piceno Y.M."/>
            <person name="Andersen G.L."/>
            <person name="Banfield J.F."/>
        </authorList>
    </citation>
    <scope>NUCLEOTIDE SEQUENCE [LARGE SCALE GENOMIC DNA]</scope>
</reference>
<dbReference type="PANTHER" id="PTHR20857:SF23">
    <property type="entry name" value="THIAMINE BIOSYNTHETIC BIFUNCTIONAL ENZYME"/>
    <property type="match status" value="1"/>
</dbReference>
<feature type="binding site" evidence="9">
    <location>
        <position position="231"/>
    </location>
    <ligand>
        <name>4-amino-2-methyl-5-(diphosphooxymethyl)pyrimidine</name>
        <dbReference type="ChEBI" id="CHEBI:57841"/>
    </ligand>
</feature>
<comment type="catalytic activity">
    <reaction evidence="8 9 10">
        <text>2-[(2R,5Z)-2-carboxy-4-methylthiazol-5(2H)-ylidene]ethyl phosphate + 4-amino-2-methyl-5-(diphosphooxymethyl)pyrimidine + 2 H(+) = thiamine phosphate + CO2 + diphosphate</text>
        <dbReference type="Rhea" id="RHEA:47844"/>
        <dbReference type="ChEBI" id="CHEBI:15378"/>
        <dbReference type="ChEBI" id="CHEBI:16526"/>
        <dbReference type="ChEBI" id="CHEBI:33019"/>
        <dbReference type="ChEBI" id="CHEBI:37575"/>
        <dbReference type="ChEBI" id="CHEBI:57841"/>
        <dbReference type="ChEBI" id="CHEBI:62899"/>
        <dbReference type="EC" id="2.5.1.3"/>
    </reaction>
</comment>
<evidence type="ECO:0000256" key="9">
    <source>
        <dbReference type="HAMAP-Rule" id="MF_00097"/>
    </source>
</evidence>
<dbReference type="InterPro" id="IPR034291">
    <property type="entry name" value="TMP_synthase"/>
</dbReference>
<keyword evidence="5 9" id="KW-0784">Thiamine biosynthesis</keyword>
<evidence type="ECO:0000259" key="13">
    <source>
        <dbReference type="Pfam" id="PF17792"/>
    </source>
</evidence>
<dbReference type="GO" id="GO:0000287">
    <property type="term" value="F:magnesium ion binding"/>
    <property type="evidence" value="ECO:0007669"/>
    <property type="project" value="UniProtKB-UniRule"/>
</dbReference>
<dbReference type="InterPro" id="IPR022998">
    <property type="entry name" value="ThiamineP_synth_TenI"/>
</dbReference>
<evidence type="ECO:0000313" key="14">
    <source>
        <dbReference type="EMBL" id="KUK87871.1"/>
    </source>
</evidence>
<keyword evidence="2 9" id="KW-0808">Transferase</keyword>
<feature type="binding site" evidence="9">
    <location>
        <begin position="228"/>
        <end position="230"/>
    </location>
    <ligand>
        <name>2-[(2R,5Z)-2-carboxy-4-methylthiazol-5(2H)-ylidene]ethyl phosphate</name>
        <dbReference type="ChEBI" id="CHEBI:62899"/>
    </ligand>
</feature>
<comment type="pathway">
    <text evidence="1 9 11">Cofactor biosynthesis; thiamine diphosphate biosynthesis; thiamine phosphate from 4-amino-2-methyl-5-diphosphomethylpyrimidine and 4-methyl-5-(2-phosphoethyl)-thiazole: step 1/1.</text>
</comment>
<evidence type="ECO:0000256" key="7">
    <source>
        <dbReference type="ARBA" id="ARBA00047851"/>
    </source>
</evidence>
<feature type="domain" description="Thiamine phosphate synthase/TenI" evidence="12">
    <location>
        <begin position="106"/>
        <end position="282"/>
    </location>
</feature>
<dbReference type="EC" id="2.5.1.3" evidence="9"/>
<feature type="binding site" evidence="9">
    <location>
        <position position="184"/>
    </location>
    <ligand>
        <name>Mg(2+)</name>
        <dbReference type="ChEBI" id="CHEBI:18420"/>
    </ligand>
</feature>
<dbReference type="CDD" id="cd00564">
    <property type="entry name" value="TMP_TenI"/>
    <property type="match status" value="1"/>
</dbReference>
<dbReference type="GO" id="GO:0009229">
    <property type="term" value="P:thiamine diphosphate biosynthetic process"/>
    <property type="evidence" value="ECO:0007669"/>
    <property type="project" value="UniProtKB-UniRule"/>
</dbReference>
<dbReference type="Proteomes" id="UP000053467">
    <property type="component" value="Unassembled WGS sequence"/>
</dbReference>
<dbReference type="GO" id="GO:0004789">
    <property type="term" value="F:thiamine-phosphate diphosphorylase activity"/>
    <property type="evidence" value="ECO:0007669"/>
    <property type="project" value="UniProtKB-UniRule"/>
</dbReference>
<dbReference type="AlphaFoldDB" id="A0A101I335"/>
<evidence type="ECO:0000256" key="3">
    <source>
        <dbReference type="ARBA" id="ARBA00022723"/>
    </source>
</evidence>
<dbReference type="HAMAP" id="MF_00097">
    <property type="entry name" value="TMP_synthase"/>
    <property type="match status" value="1"/>
</dbReference>
<feature type="binding site" evidence="9">
    <location>
        <position position="164"/>
    </location>
    <ligand>
        <name>4-amino-2-methyl-5-(diphosphooxymethyl)pyrimidine</name>
        <dbReference type="ChEBI" id="CHEBI:57841"/>
    </ligand>
</feature>
<dbReference type="InterPro" id="IPR041397">
    <property type="entry name" value="ThiD2"/>
</dbReference>
<dbReference type="PATRIC" id="fig|1635277.3.peg.398"/>
<comment type="catalytic activity">
    <reaction evidence="6 9 10">
        <text>4-methyl-5-(2-phosphooxyethyl)-thiazole + 4-amino-2-methyl-5-(diphosphooxymethyl)pyrimidine + H(+) = thiamine phosphate + diphosphate</text>
        <dbReference type="Rhea" id="RHEA:22328"/>
        <dbReference type="ChEBI" id="CHEBI:15378"/>
        <dbReference type="ChEBI" id="CHEBI:33019"/>
        <dbReference type="ChEBI" id="CHEBI:37575"/>
        <dbReference type="ChEBI" id="CHEBI:57841"/>
        <dbReference type="ChEBI" id="CHEBI:58296"/>
        <dbReference type="EC" id="2.5.1.3"/>
    </reaction>
</comment>
<accession>A0A101I335</accession>
<feature type="binding site" evidence="9">
    <location>
        <position position="259"/>
    </location>
    <ligand>
        <name>2-[(2R,5Z)-2-carboxy-4-methylthiazol-5(2H)-ylidene]ethyl phosphate</name>
        <dbReference type="ChEBI" id="CHEBI:62899"/>
    </ligand>
</feature>
<gene>
    <name evidence="9" type="primary">thiE</name>
    <name evidence="14" type="ORF">XE03_0390</name>
</gene>
<feature type="domain" description="ThiD2" evidence="13">
    <location>
        <begin position="1"/>
        <end position="89"/>
    </location>
</feature>
<dbReference type="InterPro" id="IPR013785">
    <property type="entry name" value="Aldolase_TIM"/>
</dbReference>
<sequence length="309" mass="36006">MRNVRTRFYNLRKKINSEIVIKRDSDNDPGKDYIYDKNERKNFEDILRSSFGRCEESARVLEEIFKIKELRISKDFKDIRFKLYTLEKKVLKKFYKKTFPEGFGLYLIMTEPVVGYEKLSEIAVRNRVKVIQLRDKKLSDKKILDIAKRIKSITKNSETLFIVDDRVDITILSDADGVHVGQTDILVKDVRKFSESIIIGKSTHSILQLKKAIKEDPDYVGIGPIYPTNSKVVKDRVLGLKKAKRMYEISQIPSVGIGGIKPDTLFTVLNLGFKNYAVLSYINESNNPSKRIKEFFDLERSYYEKYEIS</sequence>
<dbReference type="UniPathway" id="UPA00060">
    <property type="reaction ID" value="UER00141"/>
</dbReference>
<dbReference type="GO" id="GO:0009228">
    <property type="term" value="P:thiamine biosynthetic process"/>
    <property type="evidence" value="ECO:0007669"/>
    <property type="project" value="UniProtKB-KW"/>
</dbReference>
<protein>
    <recommendedName>
        <fullName evidence="9">Thiamine-phosphate synthase</fullName>
        <shortName evidence="9">TP synthase</shortName>
        <shortName evidence="9">TPS</shortName>
        <ecNumber evidence="9">2.5.1.3</ecNumber>
    </recommendedName>
    <alternativeName>
        <fullName evidence="9">Thiamine-phosphate pyrophosphorylase</fullName>
        <shortName evidence="9">TMP pyrophosphorylase</shortName>
        <shortName evidence="9">TMP-PPase</shortName>
    </alternativeName>
</protein>
<feature type="binding site" evidence="9">
    <location>
        <position position="165"/>
    </location>
    <ligand>
        <name>Mg(2+)</name>
        <dbReference type="ChEBI" id="CHEBI:18420"/>
    </ligand>
</feature>
<dbReference type="Gene3D" id="3.20.20.70">
    <property type="entry name" value="Aldolase class I"/>
    <property type="match status" value="1"/>
</dbReference>
<dbReference type="Pfam" id="PF02581">
    <property type="entry name" value="TMP-TENI"/>
    <property type="match status" value="1"/>
</dbReference>
<feature type="binding site" evidence="9">
    <location>
        <begin position="279"/>
        <end position="280"/>
    </location>
    <ligand>
        <name>2-[(2R,5Z)-2-carboxy-4-methylthiazol-5(2H)-ylidene]ethyl phosphate</name>
        <dbReference type="ChEBI" id="CHEBI:62899"/>
    </ligand>
</feature>
<dbReference type="NCBIfam" id="TIGR00693">
    <property type="entry name" value="thiE"/>
    <property type="match status" value="1"/>
</dbReference>
<dbReference type="PANTHER" id="PTHR20857">
    <property type="entry name" value="THIAMINE-PHOSPHATE PYROPHOSPHORYLASE"/>
    <property type="match status" value="1"/>
</dbReference>
<dbReference type="GO" id="GO:0005737">
    <property type="term" value="C:cytoplasm"/>
    <property type="evidence" value="ECO:0007669"/>
    <property type="project" value="TreeGrafter"/>
</dbReference>
<proteinExistence type="inferred from homology"/>
<name>A0A101I335_UNCT6</name>
<comment type="catalytic activity">
    <reaction evidence="7 9 10">
        <text>2-(2-carboxy-4-methylthiazol-5-yl)ethyl phosphate + 4-amino-2-methyl-5-(diphosphooxymethyl)pyrimidine + 2 H(+) = thiamine phosphate + CO2 + diphosphate</text>
        <dbReference type="Rhea" id="RHEA:47848"/>
        <dbReference type="ChEBI" id="CHEBI:15378"/>
        <dbReference type="ChEBI" id="CHEBI:16526"/>
        <dbReference type="ChEBI" id="CHEBI:33019"/>
        <dbReference type="ChEBI" id="CHEBI:37575"/>
        <dbReference type="ChEBI" id="CHEBI:57841"/>
        <dbReference type="ChEBI" id="CHEBI:62890"/>
        <dbReference type="EC" id="2.5.1.3"/>
    </reaction>
</comment>
<evidence type="ECO:0000256" key="4">
    <source>
        <dbReference type="ARBA" id="ARBA00022842"/>
    </source>
</evidence>
<keyword evidence="4 9" id="KW-0460">Magnesium</keyword>